<evidence type="ECO:0000313" key="11">
    <source>
        <dbReference type="Proteomes" id="UP000178485"/>
    </source>
</evidence>
<reference evidence="10 11" key="1">
    <citation type="submission" date="2016-08" db="EMBL/GenBank/DDBJ databases">
        <authorList>
            <person name="Seilhamer J.J."/>
        </authorList>
    </citation>
    <scope>NUCLEOTIDE SEQUENCE [LARGE SCALE GENOMIC DNA]</scope>
    <source>
        <strain evidence="10">ING2-E5A</strain>
    </source>
</reference>
<evidence type="ECO:0000313" key="10">
    <source>
        <dbReference type="EMBL" id="SCM57017.1"/>
    </source>
</evidence>
<comment type="domain">
    <text evidence="8">The N-terminal region contains the highly conserved SGGXDS motif, predicted to be a P-loop motif involved in ATP binding.</text>
</comment>
<dbReference type="GO" id="GO:0005524">
    <property type="term" value="F:ATP binding"/>
    <property type="evidence" value="ECO:0007669"/>
    <property type="project" value="UniProtKB-UniRule"/>
</dbReference>
<dbReference type="NCBIfam" id="TIGR02432">
    <property type="entry name" value="lysidine_TilS_N"/>
    <property type="match status" value="1"/>
</dbReference>
<evidence type="ECO:0000256" key="7">
    <source>
        <dbReference type="ARBA" id="ARBA00048539"/>
    </source>
</evidence>
<dbReference type="KEGG" id="pmuc:ING2E5A_1148"/>
<feature type="binding site" evidence="8">
    <location>
        <begin position="26"/>
        <end position="31"/>
    </location>
    <ligand>
        <name>ATP</name>
        <dbReference type="ChEBI" id="CHEBI:30616"/>
    </ligand>
</feature>
<dbReference type="AlphaFoldDB" id="A0A1G4G610"/>
<evidence type="ECO:0000256" key="6">
    <source>
        <dbReference type="ARBA" id="ARBA00022840"/>
    </source>
</evidence>
<dbReference type="InterPro" id="IPR012795">
    <property type="entry name" value="tRNA_Ile_lys_synt_N"/>
</dbReference>
<protein>
    <recommendedName>
        <fullName evidence="8">tRNA(Ile)-lysidine synthase</fullName>
        <ecNumber evidence="8">6.3.4.19</ecNumber>
    </recommendedName>
    <alternativeName>
        <fullName evidence="8">tRNA(Ile)-2-lysyl-cytidine synthase</fullName>
    </alternativeName>
    <alternativeName>
        <fullName evidence="8">tRNA(Ile)-lysidine synthetase</fullName>
    </alternativeName>
</protein>
<evidence type="ECO:0000256" key="8">
    <source>
        <dbReference type="HAMAP-Rule" id="MF_01161"/>
    </source>
</evidence>
<dbReference type="GO" id="GO:0032267">
    <property type="term" value="F:tRNA(Ile)-lysidine synthase activity"/>
    <property type="evidence" value="ECO:0007669"/>
    <property type="project" value="UniProtKB-EC"/>
</dbReference>
<comment type="catalytic activity">
    <reaction evidence="7 8">
        <text>cytidine(34) in tRNA(Ile2) + L-lysine + ATP = lysidine(34) in tRNA(Ile2) + AMP + diphosphate + H(+)</text>
        <dbReference type="Rhea" id="RHEA:43744"/>
        <dbReference type="Rhea" id="RHEA-COMP:10625"/>
        <dbReference type="Rhea" id="RHEA-COMP:10670"/>
        <dbReference type="ChEBI" id="CHEBI:15378"/>
        <dbReference type="ChEBI" id="CHEBI:30616"/>
        <dbReference type="ChEBI" id="CHEBI:32551"/>
        <dbReference type="ChEBI" id="CHEBI:33019"/>
        <dbReference type="ChEBI" id="CHEBI:82748"/>
        <dbReference type="ChEBI" id="CHEBI:83665"/>
        <dbReference type="ChEBI" id="CHEBI:456215"/>
        <dbReference type="EC" id="6.3.4.19"/>
    </reaction>
</comment>
<dbReference type="GO" id="GO:0006400">
    <property type="term" value="P:tRNA modification"/>
    <property type="evidence" value="ECO:0007669"/>
    <property type="project" value="UniProtKB-UniRule"/>
</dbReference>
<dbReference type="InterPro" id="IPR012796">
    <property type="entry name" value="Lysidine-tRNA-synth_C"/>
</dbReference>
<dbReference type="Proteomes" id="UP000178485">
    <property type="component" value="Chromosome i"/>
</dbReference>
<comment type="function">
    <text evidence="8">Ligates lysine onto the cytidine present at position 34 of the AUA codon-specific tRNA(Ile) that contains the anticodon CAU, in an ATP-dependent manner. Cytidine is converted to lysidine, thus changing the amino acid specificity of the tRNA from methionine to isoleucine.</text>
</comment>
<dbReference type="SMART" id="SM00977">
    <property type="entry name" value="TilS_C"/>
    <property type="match status" value="1"/>
</dbReference>
<dbReference type="STRING" id="1642646.ING2E5A_1148"/>
<evidence type="ECO:0000259" key="9">
    <source>
        <dbReference type="SMART" id="SM00977"/>
    </source>
</evidence>
<gene>
    <name evidence="8 10" type="primary">tilS</name>
    <name evidence="10" type="ORF">ING2E5A_1148</name>
</gene>
<dbReference type="PANTHER" id="PTHR43033">
    <property type="entry name" value="TRNA(ILE)-LYSIDINE SYNTHASE-RELATED"/>
    <property type="match status" value="1"/>
</dbReference>
<keyword evidence="2 8" id="KW-0963">Cytoplasm</keyword>
<feature type="domain" description="Lysidine-tRNA(Ile) synthetase C-terminal" evidence="9">
    <location>
        <begin position="361"/>
        <end position="433"/>
    </location>
</feature>
<comment type="subcellular location">
    <subcellularLocation>
        <location evidence="1 8">Cytoplasm</location>
    </subcellularLocation>
</comment>
<dbReference type="SUPFAM" id="SSF52402">
    <property type="entry name" value="Adenine nucleotide alpha hydrolases-like"/>
    <property type="match status" value="1"/>
</dbReference>
<keyword evidence="3 8" id="KW-0436">Ligase</keyword>
<accession>A0A1G4G610</accession>
<comment type="similarity">
    <text evidence="8">Belongs to the tRNA(Ile)-lysidine synthase family.</text>
</comment>
<proteinExistence type="inferred from homology"/>
<keyword evidence="11" id="KW-1185">Reference proteome</keyword>
<organism evidence="10 11">
    <name type="scientific">Petrimonas mucosa</name>
    <dbReference type="NCBI Taxonomy" id="1642646"/>
    <lineage>
        <taxon>Bacteria</taxon>
        <taxon>Pseudomonadati</taxon>
        <taxon>Bacteroidota</taxon>
        <taxon>Bacteroidia</taxon>
        <taxon>Bacteroidales</taxon>
        <taxon>Dysgonomonadaceae</taxon>
        <taxon>Petrimonas</taxon>
    </lineage>
</organism>
<dbReference type="Pfam" id="PF01171">
    <property type="entry name" value="ATP_bind_3"/>
    <property type="match status" value="1"/>
</dbReference>
<evidence type="ECO:0000256" key="3">
    <source>
        <dbReference type="ARBA" id="ARBA00022598"/>
    </source>
</evidence>
<dbReference type="PANTHER" id="PTHR43033:SF1">
    <property type="entry name" value="TRNA(ILE)-LYSIDINE SYNTHASE-RELATED"/>
    <property type="match status" value="1"/>
</dbReference>
<evidence type="ECO:0000256" key="2">
    <source>
        <dbReference type="ARBA" id="ARBA00022490"/>
    </source>
</evidence>
<name>A0A1G4G610_9BACT</name>
<dbReference type="EMBL" id="LT608328">
    <property type="protein sequence ID" value="SCM57017.1"/>
    <property type="molecule type" value="Genomic_DNA"/>
</dbReference>
<evidence type="ECO:0000256" key="4">
    <source>
        <dbReference type="ARBA" id="ARBA00022694"/>
    </source>
</evidence>
<dbReference type="InterPro" id="IPR014729">
    <property type="entry name" value="Rossmann-like_a/b/a_fold"/>
</dbReference>
<keyword evidence="6 8" id="KW-0067">ATP-binding</keyword>
<dbReference type="HAMAP" id="MF_01161">
    <property type="entry name" value="tRNA_Ile_lys_synt"/>
    <property type="match status" value="1"/>
</dbReference>
<keyword evidence="5 8" id="KW-0547">Nucleotide-binding</keyword>
<sequence>MFQKVKSFIDEKRLPGEGAVLIAGISGGADSMALLDILTLLGCRCIVAHCNFHLRGEESDEDARFVKGWCKKNDLEFTSIDFDTRQYAADRGISIEMAARELRYSWFEMVRKQYDAEAIAVAHHKDDSAETLLMNLVRGTGISGLCGILPQNGKVVRPLLCVTRSEIETYLNERGIPFRTDSTNREDIYARNHIRLNVIPQLKKLNPSVVEAILRTAGNLSEVEKVYRRAVQADIEAVLHADRIDIERLRERVSPLSVLFEILSPLGFHPAVIEDIYRGTDATPGKVFYSPSCRLIKDRTAFVIDRMEEPLDDNRVYLIDEVAQEISTPLRLTVRFTDPPASIGKGRHLLYADADKLQFPLRLRRWRAGDWFVPFGMNGRKKLSDFFTDLKLNLKEKQERWLLLSGDEVVWVVGLRPDNRFRITPQTSRVLLVELKSEEAV</sequence>
<dbReference type="NCBIfam" id="TIGR02433">
    <property type="entry name" value="lysidine_TilS_C"/>
    <property type="match status" value="1"/>
</dbReference>
<dbReference type="GO" id="GO:0005737">
    <property type="term" value="C:cytoplasm"/>
    <property type="evidence" value="ECO:0007669"/>
    <property type="project" value="UniProtKB-SubCell"/>
</dbReference>
<evidence type="ECO:0000256" key="5">
    <source>
        <dbReference type="ARBA" id="ARBA00022741"/>
    </source>
</evidence>
<dbReference type="EC" id="6.3.4.19" evidence="8"/>
<dbReference type="InterPro" id="IPR012094">
    <property type="entry name" value="tRNA_Ile_lys_synt"/>
</dbReference>
<evidence type="ECO:0000256" key="1">
    <source>
        <dbReference type="ARBA" id="ARBA00004496"/>
    </source>
</evidence>
<dbReference type="InterPro" id="IPR011063">
    <property type="entry name" value="TilS/TtcA_N"/>
</dbReference>
<dbReference type="Pfam" id="PF11734">
    <property type="entry name" value="TilS_C"/>
    <property type="match status" value="1"/>
</dbReference>
<keyword evidence="4 8" id="KW-0819">tRNA processing</keyword>
<dbReference type="Gene3D" id="3.40.50.620">
    <property type="entry name" value="HUPs"/>
    <property type="match status" value="1"/>
</dbReference>
<dbReference type="SUPFAM" id="SSF56037">
    <property type="entry name" value="PheT/TilS domain"/>
    <property type="match status" value="1"/>
</dbReference>
<dbReference type="RefSeq" id="WP_071136543.1">
    <property type="nucleotide sequence ID" value="NZ_DUQN01000061.1"/>
</dbReference>
<dbReference type="CDD" id="cd01992">
    <property type="entry name" value="TilS_N"/>
    <property type="match status" value="1"/>
</dbReference>